<keyword evidence="2" id="KW-1003">Cell membrane</keyword>
<name>A0A1X7BYQ0_9FLAO</name>
<sequence length="401" mass="46254">MALVQVFNLMMPLLVYPYLIRVLGDTLYGKIVFAQTVATYFSIFINFGFNVSGAKDVAIHRDNTYKIKEIVSSILIIKIAFWFLSLFVLILGLLLFNVKGNDFWLYVFSFFICLNEVLFPQWFFQGIEKMKYITIINFCLKVLFFVLIFVFVTGNEDFLLVPLLNSVGVFTGGMISLYVIFQKEKVMFGFPSFNIIRTHLKDNINLFISDVVISVKDRFNILFVGIFLGMDMVAIYDLGIKILLLVMLPISILNNALYPKMAIEKDKKLLSKIMKYSFIFYILVTTVLEFLVPQIVYFLGGDNLMNAVTPTRIFLLSAVVYSLGFPLAHNGLLVFNKYKLLLIGMVLTTLFYLFCILIGYTFSLLENVSIFAIITVLVYTFEFIYRYIVCKRENIVVNRTF</sequence>
<reference evidence="7" key="2">
    <citation type="submission" date="2017-04" db="EMBL/GenBank/DDBJ databases">
        <authorList>
            <person name="Afonso C.L."/>
            <person name="Miller P.J."/>
            <person name="Scott M.A."/>
            <person name="Spackman E."/>
            <person name="Goraichik I."/>
            <person name="Dimitrov K.M."/>
            <person name="Suarez D.L."/>
            <person name="Swayne D.E."/>
        </authorList>
    </citation>
    <scope>NUCLEOTIDE SEQUENCE</scope>
    <source>
        <strain evidence="7">CC9</strain>
    </source>
</reference>
<dbReference type="GO" id="GO:0005886">
    <property type="term" value="C:plasma membrane"/>
    <property type="evidence" value="ECO:0007669"/>
    <property type="project" value="UniProtKB-SubCell"/>
</dbReference>
<evidence type="ECO:0000256" key="2">
    <source>
        <dbReference type="ARBA" id="ARBA00022475"/>
    </source>
</evidence>
<evidence type="ECO:0000313" key="7">
    <source>
        <dbReference type="EMBL" id="SMD28984.1"/>
    </source>
</evidence>
<accession>A0A1X7BYQ0</accession>
<comment type="subcellular location">
    <subcellularLocation>
        <location evidence="1">Cell membrane</location>
        <topology evidence="1">Multi-pass membrane protein</topology>
    </subcellularLocation>
</comment>
<evidence type="ECO:0000256" key="4">
    <source>
        <dbReference type="ARBA" id="ARBA00022989"/>
    </source>
</evidence>
<feature type="transmembrane region" description="Helical" evidence="6">
    <location>
        <begin position="70"/>
        <end position="97"/>
    </location>
</feature>
<evidence type="ECO:0000256" key="5">
    <source>
        <dbReference type="ARBA" id="ARBA00023136"/>
    </source>
</evidence>
<keyword evidence="4 6" id="KW-1133">Transmembrane helix</keyword>
<dbReference type="InterPro" id="IPR050833">
    <property type="entry name" value="Poly_Biosynth_Transport"/>
</dbReference>
<feature type="transmembrane region" description="Helical" evidence="6">
    <location>
        <begin position="242"/>
        <end position="258"/>
    </location>
</feature>
<protein>
    <submittedName>
        <fullName evidence="7">Putative Polysaccharide biosynthesis protein</fullName>
    </submittedName>
</protein>
<dbReference type="InterPro" id="IPR002797">
    <property type="entry name" value="Polysacc_synth"/>
</dbReference>
<feature type="transmembrane region" description="Helical" evidence="6">
    <location>
        <begin position="103"/>
        <end position="120"/>
    </location>
</feature>
<feature type="transmembrane region" description="Helical" evidence="6">
    <location>
        <begin position="27"/>
        <end position="49"/>
    </location>
</feature>
<proteinExistence type="predicted"/>
<organism evidence="7">
    <name type="scientific">Capnocytophaga canimorsus</name>
    <dbReference type="NCBI Taxonomy" id="28188"/>
    <lineage>
        <taxon>Bacteria</taxon>
        <taxon>Pseudomonadati</taxon>
        <taxon>Bacteroidota</taxon>
        <taxon>Flavobacteriia</taxon>
        <taxon>Flavobacteriales</taxon>
        <taxon>Flavobacteriaceae</taxon>
        <taxon>Capnocytophaga</taxon>
    </lineage>
</organism>
<feature type="transmembrane region" description="Helical" evidence="6">
    <location>
        <begin position="368"/>
        <end position="389"/>
    </location>
</feature>
<feature type="transmembrane region" description="Helical" evidence="6">
    <location>
        <begin position="132"/>
        <end position="152"/>
    </location>
</feature>
<evidence type="ECO:0000256" key="6">
    <source>
        <dbReference type="SAM" id="Phobius"/>
    </source>
</evidence>
<evidence type="ECO:0000256" key="1">
    <source>
        <dbReference type="ARBA" id="ARBA00004651"/>
    </source>
</evidence>
<evidence type="ECO:0000256" key="3">
    <source>
        <dbReference type="ARBA" id="ARBA00022692"/>
    </source>
</evidence>
<dbReference type="PANTHER" id="PTHR30250:SF11">
    <property type="entry name" value="O-ANTIGEN TRANSPORTER-RELATED"/>
    <property type="match status" value="1"/>
</dbReference>
<keyword evidence="3 6" id="KW-0812">Transmembrane</keyword>
<dbReference type="PANTHER" id="PTHR30250">
    <property type="entry name" value="PST FAMILY PREDICTED COLANIC ACID TRANSPORTER"/>
    <property type="match status" value="1"/>
</dbReference>
<feature type="transmembrane region" description="Helical" evidence="6">
    <location>
        <begin position="278"/>
        <end position="299"/>
    </location>
</feature>
<feature type="transmembrane region" description="Helical" evidence="6">
    <location>
        <begin position="311"/>
        <end position="328"/>
    </location>
</feature>
<keyword evidence="5 6" id="KW-0472">Membrane</keyword>
<reference evidence="7" key="1">
    <citation type="submission" date="2017-04" db="EMBL/GenBank/DDBJ databases">
        <title>Identification of virulent Capnocytophaga canimorsus isolates by capsular typing.</title>
        <authorList>
            <person name="Hess E.H."/>
            <person name="Renzi F.R."/>
            <person name="Koudad D.K."/>
            <person name="Dol M.D."/>
            <person name="Cornelis G.R.C."/>
        </authorList>
    </citation>
    <scope>NUCLEOTIDE SEQUENCE</scope>
    <source>
        <strain evidence="7">CC9</strain>
    </source>
</reference>
<feature type="transmembrane region" description="Helical" evidence="6">
    <location>
        <begin position="158"/>
        <end position="181"/>
    </location>
</feature>
<dbReference type="AlphaFoldDB" id="A0A1X7BYQ0"/>
<dbReference type="Pfam" id="PF01943">
    <property type="entry name" value="Polysacc_synt"/>
    <property type="match status" value="1"/>
</dbReference>
<dbReference type="EMBL" id="LT838811">
    <property type="protein sequence ID" value="SMD28984.1"/>
    <property type="molecule type" value="Genomic_DNA"/>
</dbReference>
<feature type="transmembrane region" description="Helical" evidence="6">
    <location>
        <begin position="340"/>
        <end position="362"/>
    </location>
</feature>
<gene>
    <name evidence="7" type="ORF">CCAN9_740024</name>
</gene>